<keyword evidence="2" id="KW-1133">Transmembrane helix</keyword>
<feature type="transmembrane region" description="Helical" evidence="2">
    <location>
        <begin position="375"/>
        <end position="397"/>
    </location>
</feature>
<evidence type="ECO:0000256" key="2">
    <source>
        <dbReference type="SAM" id="Phobius"/>
    </source>
</evidence>
<evidence type="ECO:0000313" key="4">
    <source>
        <dbReference type="EMBL" id="MEQ2185451.1"/>
    </source>
</evidence>
<comment type="caution">
    <text evidence="4">The sequence shown here is derived from an EMBL/GenBank/DDBJ whole genome shotgun (WGS) entry which is preliminary data.</text>
</comment>
<dbReference type="PROSITE" id="PS00290">
    <property type="entry name" value="IG_MHC"/>
    <property type="match status" value="1"/>
</dbReference>
<dbReference type="InterPro" id="IPR003006">
    <property type="entry name" value="Ig/MHC_CS"/>
</dbReference>
<dbReference type="InterPro" id="IPR050380">
    <property type="entry name" value="Immune_Resp_Modulators"/>
</dbReference>
<reference evidence="4 5" key="1">
    <citation type="submission" date="2021-06" db="EMBL/GenBank/DDBJ databases">
        <authorList>
            <person name="Palmer J.M."/>
        </authorList>
    </citation>
    <scope>NUCLEOTIDE SEQUENCE [LARGE SCALE GENOMIC DNA]</scope>
    <source>
        <strain evidence="4 5">GA_2019</strain>
        <tissue evidence="4">Muscle</tissue>
    </source>
</reference>
<evidence type="ECO:0000259" key="3">
    <source>
        <dbReference type="PROSITE" id="PS50835"/>
    </source>
</evidence>
<dbReference type="CDD" id="cd00098">
    <property type="entry name" value="IgC1"/>
    <property type="match status" value="1"/>
</dbReference>
<dbReference type="PANTHER" id="PTHR23411">
    <property type="entry name" value="TAPASIN"/>
    <property type="match status" value="1"/>
</dbReference>
<feature type="domain" description="Ig-like" evidence="3">
    <location>
        <begin position="6"/>
        <end position="114"/>
    </location>
</feature>
<keyword evidence="5" id="KW-1185">Reference proteome</keyword>
<dbReference type="InterPro" id="IPR036179">
    <property type="entry name" value="Ig-like_dom_sf"/>
</dbReference>
<dbReference type="SMART" id="SM00407">
    <property type="entry name" value="IGc1"/>
    <property type="match status" value="3"/>
</dbReference>
<keyword evidence="2" id="KW-0472">Membrane</keyword>
<evidence type="ECO:0000313" key="5">
    <source>
        <dbReference type="Proteomes" id="UP001476798"/>
    </source>
</evidence>
<dbReference type="InterPro" id="IPR013783">
    <property type="entry name" value="Ig-like_fold"/>
</dbReference>
<gene>
    <name evidence="4" type="ORF">GOODEAATRI_018292</name>
</gene>
<keyword evidence="1" id="KW-0393">Immunoglobulin domain</keyword>
<accession>A0ABV0PPX7</accession>
<feature type="domain" description="Ig-like" evidence="3">
    <location>
        <begin position="254"/>
        <end position="347"/>
    </location>
</feature>
<dbReference type="InterPro" id="IPR007110">
    <property type="entry name" value="Ig-like_dom"/>
</dbReference>
<dbReference type="InterPro" id="IPR003597">
    <property type="entry name" value="Ig_C1-set"/>
</dbReference>
<dbReference type="EMBL" id="JAHRIO010081509">
    <property type="protein sequence ID" value="MEQ2185451.1"/>
    <property type="molecule type" value="Genomic_DNA"/>
</dbReference>
<keyword evidence="2" id="KW-0812">Transmembrane</keyword>
<proteinExistence type="predicted"/>
<dbReference type="PROSITE" id="PS50835">
    <property type="entry name" value="IG_LIKE"/>
    <property type="match status" value="3"/>
</dbReference>
<dbReference type="Pfam" id="PF07654">
    <property type="entry name" value="C1-set"/>
    <property type="match status" value="3"/>
</dbReference>
<sequence>MESLFPLVTPISSHEAAIYVHRPALEELQNREQVTVMCLFVGTSVRDFSITWKVDGHPSSSSHIRTEKAVNHSNGTETLHSFLNVSAKDWYSNKQVSCEGKHLCSNKSYEDHISKSTGLINTERIVFHGCCRCSLTFISVFFVCTIPDLSKPVVRIVKPTLTELHTFGTVTLTCLVSGFFPSDIIVQWEENGQRLPASLYINSPSWKEPATSYFSMSSRINVTKAEDNMSTYSCVVRHESSETPVKTSISDVFASVTYTKPSAILLQGENELVCLVSGFSPQSINITWFRSETTELMEYNITKPYLGQDGKFSIQSRLRLSPIDSLPGVILTCKVTHEGATLSVNMSKPDTLEHCNFFDALKDTDVSQDALKETWAMALTFLGFFLFTIIFSLVVLISKTK</sequence>
<dbReference type="SUPFAM" id="SSF48726">
    <property type="entry name" value="Immunoglobulin"/>
    <property type="match status" value="3"/>
</dbReference>
<feature type="domain" description="Ig-like" evidence="3">
    <location>
        <begin position="152"/>
        <end position="250"/>
    </location>
</feature>
<dbReference type="Gene3D" id="2.60.40.10">
    <property type="entry name" value="Immunoglobulins"/>
    <property type="match status" value="3"/>
</dbReference>
<protein>
    <recommendedName>
        <fullName evidence="3">Ig-like domain-containing protein</fullName>
    </recommendedName>
</protein>
<dbReference type="Proteomes" id="UP001476798">
    <property type="component" value="Unassembled WGS sequence"/>
</dbReference>
<evidence type="ECO:0000256" key="1">
    <source>
        <dbReference type="ARBA" id="ARBA00023319"/>
    </source>
</evidence>
<name>A0ABV0PPX7_9TELE</name>
<organism evidence="4 5">
    <name type="scientific">Goodea atripinnis</name>
    <dbReference type="NCBI Taxonomy" id="208336"/>
    <lineage>
        <taxon>Eukaryota</taxon>
        <taxon>Metazoa</taxon>
        <taxon>Chordata</taxon>
        <taxon>Craniata</taxon>
        <taxon>Vertebrata</taxon>
        <taxon>Euteleostomi</taxon>
        <taxon>Actinopterygii</taxon>
        <taxon>Neopterygii</taxon>
        <taxon>Teleostei</taxon>
        <taxon>Neoteleostei</taxon>
        <taxon>Acanthomorphata</taxon>
        <taxon>Ovalentaria</taxon>
        <taxon>Atherinomorphae</taxon>
        <taxon>Cyprinodontiformes</taxon>
        <taxon>Goodeidae</taxon>
        <taxon>Goodea</taxon>
    </lineage>
</organism>